<reference evidence="8 9" key="1">
    <citation type="submission" date="2024-08" db="EMBL/GenBank/DDBJ databases">
        <title>Draft Genome Sequence of Legionella lytica strain DSB2004, Isolated From a Fire Sprinkler System.</title>
        <authorList>
            <person name="Everhart A.D."/>
            <person name="Kidane D.T."/>
            <person name="Farone A.L."/>
            <person name="Farone M.B."/>
        </authorList>
    </citation>
    <scope>NUCLEOTIDE SEQUENCE [LARGE SCALE GENOMIC DNA]</scope>
    <source>
        <strain evidence="8 9">DSB2004</strain>
    </source>
</reference>
<dbReference type="EMBL" id="JBGORX010000006">
    <property type="protein sequence ID" value="MFJ1269448.1"/>
    <property type="molecule type" value="Genomic_DNA"/>
</dbReference>
<dbReference type="SUPFAM" id="SSF51569">
    <property type="entry name" value="Aldolase"/>
    <property type="match status" value="1"/>
</dbReference>
<name>A0ABW8D9R7_9GAMM</name>
<evidence type="ECO:0000256" key="2">
    <source>
        <dbReference type="ARBA" id="ARBA00006154"/>
    </source>
</evidence>
<evidence type="ECO:0000256" key="6">
    <source>
        <dbReference type="ARBA" id="ARBA00048019"/>
    </source>
</evidence>
<evidence type="ECO:0000259" key="7">
    <source>
        <dbReference type="PROSITE" id="PS50991"/>
    </source>
</evidence>
<accession>A0ABW8D9R7</accession>
<organism evidence="8 9">
    <name type="scientific">Legionella lytica</name>
    <dbReference type="NCBI Taxonomy" id="96232"/>
    <lineage>
        <taxon>Bacteria</taxon>
        <taxon>Pseudomonadati</taxon>
        <taxon>Pseudomonadota</taxon>
        <taxon>Gammaproteobacteria</taxon>
        <taxon>Legionellales</taxon>
        <taxon>Legionellaceae</taxon>
        <taxon>Legionella</taxon>
    </lineage>
</organism>
<sequence length="298" mass="33206">MNDSMQLLDASLRDGGHRTNFHFKDDELEGFLPLLDHSGIEYIEIGYRNGSLHFIPDLGRAGWCHKDYLLFCRGLIKNAKIAVMVHPHNVNQEDLHELKSCGVALLRICIARGELPVALPLIKSAQDLGMMVSVNFIHISYYTNAELDEVVGLASSHQPDIIYFADSNGSLLPSRTKEIYDRYLKDTSIPFGFHAHDNIGLAQANALAALNSGVRFIDASLAGMGKGIGNLRTEFFTAYLHAIDVKKYNLQDVLEAANYVRDVLKIGHEAIEMDEFIRGITDLSTADLKAYKEKNKLS</sequence>
<evidence type="ECO:0000256" key="5">
    <source>
        <dbReference type="ARBA" id="ARBA00022679"/>
    </source>
</evidence>
<dbReference type="RefSeq" id="WP_400188269.1">
    <property type="nucleotide sequence ID" value="NZ_JBGORX010000006.1"/>
</dbReference>
<dbReference type="PANTHER" id="PTHR42880">
    <property type="entry name" value="HOMOCITRATE SYNTHASE"/>
    <property type="match status" value="1"/>
</dbReference>
<comment type="similarity">
    <text evidence="2">Belongs to the alpha-IPM synthase/homocitrate synthase family.</text>
</comment>
<dbReference type="InterPro" id="IPR013785">
    <property type="entry name" value="Aldolase_TIM"/>
</dbReference>
<evidence type="ECO:0000256" key="1">
    <source>
        <dbReference type="ARBA" id="ARBA00003050"/>
    </source>
</evidence>
<dbReference type="PROSITE" id="PS50991">
    <property type="entry name" value="PYR_CT"/>
    <property type="match status" value="1"/>
</dbReference>
<protein>
    <recommendedName>
        <fullName evidence="4">Homocitrate synthase</fullName>
        <ecNumber evidence="3">2.3.3.14</ecNumber>
    </recommendedName>
</protein>
<dbReference type="PANTHER" id="PTHR42880:SF1">
    <property type="entry name" value="ISOPROPYLMALATE_HOMOCITRATE_CITRAMALATE SYNTHASE FAMILY PROTEIN"/>
    <property type="match status" value="1"/>
</dbReference>
<comment type="function">
    <text evidence="1">This protein is a Fe-Mo-cofactor biosynthetic component.</text>
</comment>
<evidence type="ECO:0000313" key="9">
    <source>
        <dbReference type="Proteomes" id="UP001615550"/>
    </source>
</evidence>
<evidence type="ECO:0000256" key="3">
    <source>
        <dbReference type="ARBA" id="ARBA00012974"/>
    </source>
</evidence>
<proteinExistence type="inferred from homology"/>
<evidence type="ECO:0000313" key="8">
    <source>
        <dbReference type="EMBL" id="MFJ1269448.1"/>
    </source>
</evidence>
<keyword evidence="5" id="KW-0808">Transferase</keyword>
<feature type="domain" description="Pyruvate carboxyltransferase" evidence="7">
    <location>
        <begin position="5"/>
        <end position="254"/>
    </location>
</feature>
<comment type="caution">
    <text evidence="8">The sequence shown here is derived from an EMBL/GenBank/DDBJ whole genome shotgun (WGS) entry which is preliminary data.</text>
</comment>
<dbReference type="EC" id="2.3.3.14" evidence="3"/>
<keyword evidence="9" id="KW-1185">Reference proteome</keyword>
<comment type="catalytic activity">
    <reaction evidence="6">
        <text>acetyl-CoA + 2-oxoglutarate + H2O = (2R)-homocitrate + CoA + H(+)</text>
        <dbReference type="Rhea" id="RHEA:12929"/>
        <dbReference type="ChEBI" id="CHEBI:15377"/>
        <dbReference type="ChEBI" id="CHEBI:15378"/>
        <dbReference type="ChEBI" id="CHEBI:16810"/>
        <dbReference type="ChEBI" id="CHEBI:57287"/>
        <dbReference type="ChEBI" id="CHEBI:57288"/>
        <dbReference type="ChEBI" id="CHEBI:58884"/>
        <dbReference type="EC" id="2.3.3.14"/>
    </reaction>
</comment>
<gene>
    <name evidence="8" type="ORF">ACD661_12850</name>
</gene>
<dbReference type="Gene3D" id="3.20.20.70">
    <property type="entry name" value="Aldolase class I"/>
    <property type="match status" value="1"/>
</dbReference>
<dbReference type="Pfam" id="PF00682">
    <property type="entry name" value="HMGL-like"/>
    <property type="match status" value="1"/>
</dbReference>
<dbReference type="Proteomes" id="UP001615550">
    <property type="component" value="Unassembled WGS sequence"/>
</dbReference>
<evidence type="ECO:0000256" key="4">
    <source>
        <dbReference type="ARBA" id="ARBA00020735"/>
    </source>
</evidence>
<dbReference type="InterPro" id="IPR000891">
    <property type="entry name" value="PYR_CT"/>
</dbReference>